<evidence type="ECO:0000313" key="9">
    <source>
        <dbReference type="EMBL" id="CAB4952313.1"/>
    </source>
</evidence>
<evidence type="ECO:0000256" key="2">
    <source>
        <dbReference type="ARBA" id="ARBA00013253"/>
    </source>
</evidence>
<dbReference type="Gene3D" id="3.30.70.560">
    <property type="entry name" value="7,8-Dihydro-6-hydroxymethylpterin-pyrophosphokinase HPPK"/>
    <property type="match status" value="1"/>
</dbReference>
<evidence type="ECO:0000259" key="8">
    <source>
        <dbReference type="PROSITE" id="PS00794"/>
    </source>
</evidence>
<dbReference type="NCBIfam" id="TIGR01498">
    <property type="entry name" value="folK"/>
    <property type="match status" value="1"/>
</dbReference>
<proteinExistence type="predicted"/>
<dbReference type="EC" id="2.7.6.3" evidence="2"/>
<reference evidence="9" key="1">
    <citation type="submission" date="2020-05" db="EMBL/GenBank/DDBJ databases">
        <authorList>
            <person name="Chiriac C."/>
            <person name="Salcher M."/>
            <person name="Ghai R."/>
            <person name="Kavagutti S V."/>
        </authorList>
    </citation>
    <scope>NUCLEOTIDE SEQUENCE</scope>
</reference>
<dbReference type="GO" id="GO:0016301">
    <property type="term" value="F:kinase activity"/>
    <property type="evidence" value="ECO:0007669"/>
    <property type="project" value="UniProtKB-KW"/>
</dbReference>
<keyword evidence="4" id="KW-0547">Nucleotide-binding</keyword>
<dbReference type="EMBL" id="CAFBOZ010000105">
    <property type="protein sequence ID" value="CAB5003990.1"/>
    <property type="molecule type" value="Genomic_DNA"/>
</dbReference>
<dbReference type="AlphaFoldDB" id="A0A6J7KBK4"/>
<comment type="pathway">
    <text evidence="1">Cofactor biosynthesis; tetrahydrofolate biosynthesis; 2-amino-4-hydroxy-6-hydroxymethyl-7,8-dihydropteridine diphosphate from 7,8-dihydroneopterin triphosphate: step 4/4.</text>
</comment>
<evidence type="ECO:0000313" key="10">
    <source>
        <dbReference type="EMBL" id="CAB5003990.1"/>
    </source>
</evidence>
<dbReference type="PANTHER" id="PTHR43071:SF1">
    <property type="entry name" value="2-AMINO-4-HYDROXY-6-HYDROXYMETHYLDIHYDROPTERIDINE PYROPHOSPHOKINASE"/>
    <property type="match status" value="1"/>
</dbReference>
<dbReference type="PROSITE" id="PS00794">
    <property type="entry name" value="HPPK"/>
    <property type="match status" value="1"/>
</dbReference>
<dbReference type="Pfam" id="PF01288">
    <property type="entry name" value="HPPK"/>
    <property type="match status" value="1"/>
</dbReference>
<evidence type="ECO:0000256" key="1">
    <source>
        <dbReference type="ARBA" id="ARBA00005051"/>
    </source>
</evidence>
<dbReference type="EMBL" id="CAFBNF010000180">
    <property type="protein sequence ID" value="CAB4952313.1"/>
    <property type="molecule type" value="Genomic_DNA"/>
</dbReference>
<dbReference type="InterPro" id="IPR035907">
    <property type="entry name" value="Hppk_sf"/>
</dbReference>
<evidence type="ECO:0000256" key="4">
    <source>
        <dbReference type="ARBA" id="ARBA00022741"/>
    </source>
</evidence>
<gene>
    <name evidence="9" type="ORF">UFOPK3773_01481</name>
    <name evidence="10" type="ORF">UFOPK3992_00846</name>
</gene>
<dbReference type="GO" id="GO:0046654">
    <property type="term" value="P:tetrahydrofolate biosynthetic process"/>
    <property type="evidence" value="ECO:0007669"/>
    <property type="project" value="UniProtKB-UniPathway"/>
</dbReference>
<accession>A0A6J7KBK4</accession>
<keyword evidence="7" id="KW-0289">Folate biosynthesis</keyword>
<dbReference type="PANTHER" id="PTHR43071">
    <property type="entry name" value="2-AMINO-4-HYDROXY-6-HYDROXYMETHYLDIHYDROPTERIDINE PYROPHOSPHOKINASE"/>
    <property type="match status" value="1"/>
</dbReference>
<feature type="domain" description="7,8-dihydro-6-hydroxymethylpterin-pyrophosphokinase" evidence="8">
    <location>
        <begin position="89"/>
        <end position="100"/>
    </location>
</feature>
<keyword evidence="5" id="KW-0418">Kinase</keyword>
<keyword evidence="6" id="KW-0067">ATP-binding</keyword>
<name>A0A6J7KBK4_9ZZZZ</name>
<evidence type="ECO:0000256" key="6">
    <source>
        <dbReference type="ARBA" id="ARBA00022840"/>
    </source>
</evidence>
<dbReference type="GO" id="GO:0046656">
    <property type="term" value="P:folic acid biosynthetic process"/>
    <property type="evidence" value="ECO:0007669"/>
    <property type="project" value="UniProtKB-KW"/>
</dbReference>
<dbReference type="CDD" id="cd00483">
    <property type="entry name" value="HPPK"/>
    <property type="match status" value="1"/>
</dbReference>
<dbReference type="GO" id="GO:0003848">
    <property type="term" value="F:2-amino-4-hydroxy-6-hydroxymethyldihydropteridine diphosphokinase activity"/>
    <property type="evidence" value="ECO:0007669"/>
    <property type="project" value="UniProtKB-EC"/>
</dbReference>
<organism evidence="9">
    <name type="scientific">freshwater metagenome</name>
    <dbReference type="NCBI Taxonomy" id="449393"/>
    <lineage>
        <taxon>unclassified sequences</taxon>
        <taxon>metagenomes</taxon>
        <taxon>ecological metagenomes</taxon>
    </lineage>
</organism>
<dbReference type="UniPathway" id="UPA00077">
    <property type="reaction ID" value="UER00155"/>
</dbReference>
<dbReference type="SUPFAM" id="SSF55083">
    <property type="entry name" value="6-hydroxymethyl-7,8-dihydropterin pyrophosphokinase, HPPK"/>
    <property type="match status" value="1"/>
</dbReference>
<dbReference type="GO" id="GO:0005524">
    <property type="term" value="F:ATP binding"/>
    <property type="evidence" value="ECO:0007669"/>
    <property type="project" value="UniProtKB-KW"/>
</dbReference>
<evidence type="ECO:0000256" key="5">
    <source>
        <dbReference type="ARBA" id="ARBA00022777"/>
    </source>
</evidence>
<protein>
    <recommendedName>
        <fullName evidence="2">2-amino-4-hydroxy-6-hydroxymethyldihydropteridine diphosphokinase</fullName>
        <ecNumber evidence="2">2.7.6.3</ecNumber>
    </recommendedName>
</protein>
<evidence type="ECO:0000256" key="7">
    <source>
        <dbReference type="ARBA" id="ARBA00022909"/>
    </source>
</evidence>
<dbReference type="InterPro" id="IPR000550">
    <property type="entry name" value="Hppk"/>
</dbReference>
<evidence type="ECO:0000256" key="3">
    <source>
        <dbReference type="ARBA" id="ARBA00022679"/>
    </source>
</evidence>
<keyword evidence="3" id="KW-0808">Transferase</keyword>
<sequence length="167" mass="17989">MTRRVALGLGANLGDARGTVTAAIVALSDDPALVNPRASSLYRTSPVGGVDQPDFVNAVVVADTEIGPDELLAMAMALEQRYGRVREVHWGPRTLDVDVLALGELESADPRIVLPHPRAHQRAFVLVPWSEVDPDAALGAWGTVAKRLEDLPAVERDDVRLLDQESL</sequence>